<dbReference type="Gene3D" id="3.30.420.10">
    <property type="entry name" value="Ribonuclease H-like superfamily/Ribonuclease H"/>
    <property type="match status" value="1"/>
</dbReference>
<feature type="region of interest" description="Disordered" evidence="1">
    <location>
        <begin position="183"/>
        <end position="250"/>
    </location>
</feature>
<dbReference type="InterPro" id="IPR044730">
    <property type="entry name" value="RNase_H-like_dom_plant"/>
</dbReference>
<dbReference type="EMBL" id="OIVN01006168">
    <property type="protein sequence ID" value="SPD26842.1"/>
    <property type="molecule type" value="Genomic_DNA"/>
</dbReference>
<dbReference type="Gene3D" id="3.60.10.10">
    <property type="entry name" value="Endonuclease/exonuclease/phosphatase"/>
    <property type="match status" value="1"/>
</dbReference>
<dbReference type="InterPro" id="IPR002156">
    <property type="entry name" value="RNaseH_domain"/>
</dbReference>
<dbReference type="InterPro" id="IPR036691">
    <property type="entry name" value="Endo/exonu/phosph_ase_sf"/>
</dbReference>
<dbReference type="InterPro" id="IPR036397">
    <property type="entry name" value="RNaseH_sf"/>
</dbReference>
<evidence type="ECO:0000256" key="1">
    <source>
        <dbReference type="SAM" id="MobiDB-lite"/>
    </source>
</evidence>
<dbReference type="GO" id="GO:0004523">
    <property type="term" value="F:RNA-DNA hybrid ribonuclease activity"/>
    <property type="evidence" value="ECO:0007669"/>
    <property type="project" value="InterPro"/>
</dbReference>
<proteinExistence type="predicted"/>
<evidence type="ECO:0000313" key="5">
    <source>
        <dbReference type="EMBL" id="SPD26842.1"/>
    </source>
</evidence>
<dbReference type="CDD" id="cd06222">
    <property type="entry name" value="RNase_H_like"/>
    <property type="match status" value="1"/>
</dbReference>
<evidence type="ECO:0008006" key="6">
    <source>
        <dbReference type="Google" id="ProtNLM"/>
    </source>
</evidence>
<feature type="domain" description="RNase H type-1" evidence="3">
    <location>
        <begin position="1170"/>
        <end position="1292"/>
    </location>
</feature>
<dbReference type="InterPro" id="IPR025836">
    <property type="entry name" value="Zn_knuckle_CX2CX4HX4C"/>
</dbReference>
<feature type="domain" description="Zinc knuckle CX2CX4HX4C" evidence="4">
    <location>
        <begin position="107"/>
        <end position="152"/>
    </location>
</feature>
<dbReference type="SUPFAM" id="SSF56672">
    <property type="entry name" value="DNA/RNA polymerases"/>
    <property type="match status" value="1"/>
</dbReference>
<dbReference type="PANTHER" id="PTHR33116">
    <property type="entry name" value="REVERSE TRANSCRIPTASE ZINC-BINDING DOMAIN-CONTAINING PROTEIN-RELATED-RELATED"/>
    <property type="match status" value="1"/>
</dbReference>
<feature type="domain" description="Reverse transcriptase" evidence="2">
    <location>
        <begin position="721"/>
        <end position="898"/>
    </location>
</feature>
<dbReference type="InterPro" id="IPR012337">
    <property type="entry name" value="RNaseH-like_sf"/>
</dbReference>
<dbReference type="PANTHER" id="PTHR33116:SF86">
    <property type="entry name" value="REVERSE TRANSCRIPTASE DOMAIN-CONTAINING PROTEIN"/>
    <property type="match status" value="1"/>
</dbReference>
<dbReference type="SUPFAM" id="SSF53098">
    <property type="entry name" value="Ribonuclease H-like"/>
    <property type="match status" value="1"/>
</dbReference>
<name>A0A2N9IPQ7_FAGSY</name>
<evidence type="ECO:0000259" key="2">
    <source>
        <dbReference type="Pfam" id="PF00078"/>
    </source>
</evidence>
<sequence>MIFKDAPDEMLLVEFNDVSDKSHVLTGCPWSFKRHLLLVSYLNGEVQPSKLDLACVPFWVQIHDLPLIYMNREVGEKVGKEIGEVILVDMDEEGVGWGKSLRVRVKIDVKEPLLRGKKVKLGGQSMWVYFQYEKLPLFCYGCGRIWHGGGGCLVNSKSMGHRNSRVAQFGSWLRAVEGQFPSFKEGSRTHGPQSSGLALGLQGGPSAGESSGEPIEVNGGGQRSHREGFRTRVSREDDSDWDDTGNSQPRSMTLLNARSIWVEQLEENEPIEVNMVQAGGNQLEKVGLRVGSVTNGASSSNGAHGGVNVSSKMEIVRKDGAHFNLIISLEPKSPLSAHQKEVIPIAPSNCLLTILRENQLGGSDGDKGIKSKQARVLQSLSLLEGRLSCFNVPRCGYGGGLALLWDASVEVVVKSFSQNHVDAIIEGDVSGCSWRFTSFYGHLEVHKRRESWELLKLLSNQNNLPWLCCEDFNEIVRGSEKIGGSPLPEWQMRQFRDALAKAGLSSLPSREWLSIFTNAQAQNLVVSTSDHLPIVLTRCPKFQRLCQKRFRFEAMLLTHKECQAQVQEAWDSVTIGNGVNQIRDKIKACQVNLSKWEKSCFELVTKNLKMKTKELEEWEKDPGGSEGEEHIYVLKKEINELLLREEDQEIADVALKYFQDIFSTSTPPTRTISEVLEQVPHKVSLNMNRILGRACTAEEVHTIGDSVTAVVLECLNEGASVKLVSKTLANRLKGILPELISPTQSAFVPGRLIIDNILVAFETLHYLNTRRGRGLGQMALKLDMSKAYDRVEWCFLKGMMRQLGFCESWIELVTGCITSVTYLVLINGSPKGFIMPTRGIRQGDPLSPYLFLLCAKGLSAILTQAMDKGELHGVARSGTGPKLSHLFFADDSLFNTPEVTKEVIKAGVGVPEIREHEKYLGLPSFAGREILIKVVAQSMPTYTMNCFLLSKKLCEELQGIIRQFWWGQKGTERRINWVAWKKMCLSKSYGGMGFRDLEAFNLSLLAKQGWRLTQNDSSLFAKRSIIAARGVIEHGSKWRVGNGAKISIQHDRWLPEGSNSKVYYPIPDLSATAKVKELIDKENGGWKMELVRRCFMLAEVLGLELSWENPIDWVWLIWWVVKMPTVLFRDAERYIQEYAAAQIFLGSLPKHGPRRSICWKPPEGGWVKVNMDGAVFQDIKKVVIGIVIRNGQGEFLGACCEFLNISGDAVDAESLAAWRAIEFAREVCPFDLIFEGDCMQVIKALSSNEFDQSRLGNLYILAKENLRLVRNFQIMHIGREGNRVAHCLAQFARKYSSAQVWLESPPPFLESLLMLDVSSFSVGC</sequence>
<protein>
    <recommendedName>
        <fullName evidence="6">Reverse transcriptase domain-containing protein</fullName>
    </recommendedName>
</protein>
<feature type="compositionally biased region" description="Basic and acidic residues" evidence="1">
    <location>
        <begin position="224"/>
        <end position="236"/>
    </location>
</feature>
<dbReference type="Pfam" id="PF14392">
    <property type="entry name" value="zf-CCHC_4"/>
    <property type="match status" value="1"/>
</dbReference>
<feature type="compositionally biased region" description="Low complexity" evidence="1">
    <location>
        <begin position="191"/>
        <end position="200"/>
    </location>
</feature>
<dbReference type="SUPFAM" id="SSF56219">
    <property type="entry name" value="DNase I-like"/>
    <property type="match status" value="1"/>
</dbReference>
<dbReference type="GO" id="GO:0003676">
    <property type="term" value="F:nucleic acid binding"/>
    <property type="evidence" value="ECO:0007669"/>
    <property type="project" value="InterPro"/>
</dbReference>
<dbReference type="Pfam" id="PF00078">
    <property type="entry name" value="RVT_1"/>
    <property type="match status" value="1"/>
</dbReference>
<evidence type="ECO:0000259" key="4">
    <source>
        <dbReference type="Pfam" id="PF14392"/>
    </source>
</evidence>
<dbReference type="CDD" id="cd01650">
    <property type="entry name" value="RT_nLTR_like"/>
    <property type="match status" value="1"/>
</dbReference>
<dbReference type="InterPro" id="IPR000477">
    <property type="entry name" value="RT_dom"/>
</dbReference>
<reference evidence="5" key="1">
    <citation type="submission" date="2018-02" db="EMBL/GenBank/DDBJ databases">
        <authorList>
            <person name="Cohen D.B."/>
            <person name="Kent A.D."/>
        </authorList>
    </citation>
    <scope>NUCLEOTIDE SEQUENCE</scope>
</reference>
<organism evidence="5">
    <name type="scientific">Fagus sylvatica</name>
    <name type="common">Beechnut</name>
    <dbReference type="NCBI Taxonomy" id="28930"/>
    <lineage>
        <taxon>Eukaryota</taxon>
        <taxon>Viridiplantae</taxon>
        <taxon>Streptophyta</taxon>
        <taxon>Embryophyta</taxon>
        <taxon>Tracheophyta</taxon>
        <taxon>Spermatophyta</taxon>
        <taxon>Magnoliopsida</taxon>
        <taxon>eudicotyledons</taxon>
        <taxon>Gunneridae</taxon>
        <taxon>Pentapetalae</taxon>
        <taxon>rosids</taxon>
        <taxon>fabids</taxon>
        <taxon>Fagales</taxon>
        <taxon>Fagaceae</taxon>
        <taxon>Fagus</taxon>
    </lineage>
</organism>
<evidence type="ECO:0000259" key="3">
    <source>
        <dbReference type="Pfam" id="PF13456"/>
    </source>
</evidence>
<gene>
    <name evidence="5" type="ORF">FSB_LOCUS54724</name>
</gene>
<accession>A0A2N9IPQ7</accession>
<dbReference type="InterPro" id="IPR043502">
    <property type="entry name" value="DNA/RNA_pol_sf"/>
</dbReference>
<dbReference type="Pfam" id="PF13456">
    <property type="entry name" value="RVT_3"/>
    <property type="match status" value="1"/>
</dbReference>